<evidence type="ECO:0000313" key="2">
    <source>
        <dbReference type="EMBL" id="GJM91023.1"/>
    </source>
</evidence>
<sequence>MEVVGRDFPHLKRLRLNSRWFDIELEEFRDNYLVHGIAKSMLELRDLQLFANRLHNNALYDILDKCPHLESLDLRHCFNIEVNAELKAKCSKLKDVRLPKDSTKDYECETLIKTLQLGSLLFEARQFPYHGFPDSDNDDDDDGDSDEVKKSDGDNDEDHEDDDEDDEANISYYLLRLALGL</sequence>
<dbReference type="PANTHER" id="PTHR38926:SF74">
    <property type="entry name" value="OS08G0193600 PROTEIN"/>
    <property type="match status" value="1"/>
</dbReference>
<reference evidence="2" key="2">
    <citation type="submission" date="2021-12" db="EMBL/GenBank/DDBJ databases">
        <title>Resequencing data analysis of finger millet.</title>
        <authorList>
            <person name="Hatakeyama M."/>
            <person name="Aluri S."/>
            <person name="Balachadran M.T."/>
            <person name="Sivarajan S.R."/>
            <person name="Poveda L."/>
            <person name="Shimizu-Inatsugi R."/>
            <person name="Schlapbach R."/>
            <person name="Sreeman S.M."/>
            <person name="Shimizu K.K."/>
        </authorList>
    </citation>
    <scope>NUCLEOTIDE SEQUENCE</scope>
</reference>
<gene>
    <name evidence="2" type="primary">ga07358</name>
    <name evidence="2" type="ORF">PR202_ga07358</name>
</gene>
<protein>
    <submittedName>
        <fullName evidence="2">Uncharacterized protein</fullName>
    </submittedName>
</protein>
<accession>A0AAV5BZT1</accession>
<dbReference type="PANTHER" id="PTHR38926">
    <property type="entry name" value="F-BOX DOMAIN CONTAINING PROTEIN, EXPRESSED"/>
    <property type="match status" value="1"/>
</dbReference>
<reference evidence="2" key="1">
    <citation type="journal article" date="2018" name="DNA Res.">
        <title>Multiple hybrid de novo genome assembly of finger millet, an orphan allotetraploid crop.</title>
        <authorList>
            <person name="Hatakeyama M."/>
            <person name="Aluri S."/>
            <person name="Balachadran M.T."/>
            <person name="Sivarajan S.R."/>
            <person name="Patrignani A."/>
            <person name="Gruter S."/>
            <person name="Poveda L."/>
            <person name="Shimizu-Inatsugi R."/>
            <person name="Baeten J."/>
            <person name="Francoijs K.J."/>
            <person name="Nataraja K.N."/>
            <person name="Reddy Y.A.N."/>
            <person name="Phadnis S."/>
            <person name="Ravikumar R.L."/>
            <person name="Schlapbach R."/>
            <person name="Sreeman S.M."/>
            <person name="Shimizu K.K."/>
        </authorList>
    </citation>
    <scope>NUCLEOTIDE SEQUENCE</scope>
</reference>
<dbReference type="SUPFAM" id="SSF52047">
    <property type="entry name" value="RNI-like"/>
    <property type="match status" value="1"/>
</dbReference>
<organism evidence="2 3">
    <name type="scientific">Eleusine coracana subsp. coracana</name>
    <dbReference type="NCBI Taxonomy" id="191504"/>
    <lineage>
        <taxon>Eukaryota</taxon>
        <taxon>Viridiplantae</taxon>
        <taxon>Streptophyta</taxon>
        <taxon>Embryophyta</taxon>
        <taxon>Tracheophyta</taxon>
        <taxon>Spermatophyta</taxon>
        <taxon>Magnoliopsida</taxon>
        <taxon>Liliopsida</taxon>
        <taxon>Poales</taxon>
        <taxon>Poaceae</taxon>
        <taxon>PACMAD clade</taxon>
        <taxon>Chloridoideae</taxon>
        <taxon>Cynodonteae</taxon>
        <taxon>Eleusininae</taxon>
        <taxon>Eleusine</taxon>
    </lineage>
</organism>
<feature type="compositionally biased region" description="Acidic residues" evidence="1">
    <location>
        <begin position="154"/>
        <end position="167"/>
    </location>
</feature>
<dbReference type="Gene3D" id="3.80.10.10">
    <property type="entry name" value="Ribonuclease Inhibitor"/>
    <property type="match status" value="1"/>
</dbReference>
<evidence type="ECO:0000313" key="3">
    <source>
        <dbReference type="Proteomes" id="UP001054889"/>
    </source>
</evidence>
<dbReference type="InterPro" id="IPR032675">
    <property type="entry name" value="LRR_dom_sf"/>
</dbReference>
<keyword evidence="3" id="KW-1185">Reference proteome</keyword>
<proteinExistence type="predicted"/>
<name>A0AAV5BZT1_ELECO</name>
<dbReference type="AlphaFoldDB" id="A0AAV5BZT1"/>
<feature type="compositionally biased region" description="Acidic residues" evidence="1">
    <location>
        <begin position="135"/>
        <end position="145"/>
    </location>
</feature>
<evidence type="ECO:0000256" key="1">
    <source>
        <dbReference type="SAM" id="MobiDB-lite"/>
    </source>
</evidence>
<dbReference type="EMBL" id="BQKI01000003">
    <property type="protein sequence ID" value="GJM91023.1"/>
    <property type="molecule type" value="Genomic_DNA"/>
</dbReference>
<feature type="region of interest" description="Disordered" evidence="1">
    <location>
        <begin position="132"/>
        <end position="167"/>
    </location>
</feature>
<comment type="caution">
    <text evidence="2">The sequence shown here is derived from an EMBL/GenBank/DDBJ whole genome shotgun (WGS) entry which is preliminary data.</text>
</comment>
<dbReference type="Proteomes" id="UP001054889">
    <property type="component" value="Unassembled WGS sequence"/>
</dbReference>